<dbReference type="AlphaFoldDB" id="A0AAQ3XBQ5"/>
<dbReference type="Proteomes" id="UP001341281">
    <property type="component" value="Chromosome 09"/>
</dbReference>
<feature type="domain" description="NB-ARC" evidence="2">
    <location>
        <begin position="112"/>
        <end position="195"/>
    </location>
</feature>
<protein>
    <recommendedName>
        <fullName evidence="2">NB-ARC domain-containing protein</fullName>
    </recommendedName>
</protein>
<reference evidence="3 4" key="1">
    <citation type="submission" date="2024-02" db="EMBL/GenBank/DDBJ databases">
        <title>High-quality chromosome-scale genome assembly of Pensacola bahiagrass (Paspalum notatum Flugge var. saurae).</title>
        <authorList>
            <person name="Vega J.M."/>
            <person name="Podio M."/>
            <person name="Orjuela J."/>
            <person name="Siena L.A."/>
            <person name="Pessino S.C."/>
            <person name="Combes M.C."/>
            <person name="Mariac C."/>
            <person name="Albertini E."/>
            <person name="Pupilli F."/>
            <person name="Ortiz J.P.A."/>
            <person name="Leblanc O."/>
        </authorList>
    </citation>
    <scope>NUCLEOTIDE SEQUENCE [LARGE SCALE GENOMIC DNA]</scope>
    <source>
        <strain evidence="3">R1</strain>
        <tissue evidence="3">Leaf</tissue>
    </source>
</reference>
<keyword evidence="4" id="KW-1185">Reference proteome</keyword>
<dbReference type="InterPro" id="IPR002182">
    <property type="entry name" value="NB-ARC"/>
</dbReference>
<dbReference type="InterPro" id="IPR027417">
    <property type="entry name" value="P-loop_NTPase"/>
</dbReference>
<sequence length="284" mass="31095">MCYQLFKQQGHGNNGHGSKVTAAAAEQSSVTAAEIFGVNEARLGAKTPPVSLKKKKKNEDDESLRVIAVWGTGRDLGQASFIRAAYENADSLVKQFNNSGLGVDGGVLWETDKTDTELAEEFNRYVHDNRYLIVLNSMSTIEQWDQIKMCLPDSKKGSRIIISTTQVEVASLCAGQEIQVLQLSQLSDDQTFYAFYHKDSQDGIESTTGEPSSNASTTSTVTEESANQFEAADGNNASRNSPTRIPTSRYSLEVSQLIGRDREKSDIMDLILNQSGQELPVISV</sequence>
<dbReference type="Gene3D" id="3.40.50.300">
    <property type="entry name" value="P-loop containing nucleotide triphosphate hydrolases"/>
    <property type="match status" value="1"/>
</dbReference>
<organism evidence="3 4">
    <name type="scientific">Paspalum notatum var. saurae</name>
    <dbReference type="NCBI Taxonomy" id="547442"/>
    <lineage>
        <taxon>Eukaryota</taxon>
        <taxon>Viridiplantae</taxon>
        <taxon>Streptophyta</taxon>
        <taxon>Embryophyta</taxon>
        <taxon>Tracheophyta</taxon>
        <taxon>Spermatophyta</taxon>
        <taxon>Magnoliopsida</taxon>
        <taxon>Liliopsida</taxon>
        <taxon>Poales</taxon>
        <taxon>Poaceae</taxon>
        <taxon>PACMAD clade</taxon>
        <taxon>Panicoideae</taxon>
        <taxon>Andropogonodae</taxon>
        <taxon>Paspaleae</taxon>
        <taxon>Paspalinae</taxon>
        <taxon>Paspalum</taxon>
    </lineage>
</organism>
<feature type="compositionally biased region" description="Polar residues" evidence="1">
    <location>
        <begin position="235"/>
        <end position="248"/>
    </location>
</feature>
<gene>
    <name evidence="3" type="ORF">U9M48_038014</name>
</gene>
<proteinExistence type="predicted"/>
<evidence type="ECO:0000259" key="2">
    <source>
        <dbReference type="Pfam" id="PF00931"/>
    </source>
</evidence>
<name>A0AAQ3XBQ5_PASNO</name>
<accession>A0AAQ3XBQ5</accession>
<evidence type="ECO:0000256" key="1">
    <source>
        <dbReference type="SAM" id="MobiDB-lite"/>
    </source>
</evidence>
<evidence type="ECO:0000313" key="3">
    <source>
        <dbReference type="EMBL" id="WVZ91901.1"/>
    </source>
</evidence>
<dbReference type="Pfam" id="PF00931">
    <property type="entry name" value="NB-ARC"/>
    <property type="match status" value="1"/>
</dbReference>
<dbReference type="SUPFAM" id="SSF52540">
    <property type="entry name" value="P-loop containing nucleoside triphosphate hydrolases"/>
    <property type="match status" value="1"/>
</dbReference>
<feature type="region of interest" description="Disordered" evidence="1">
    <location>
        <begin position="202"/>
        <end position="248"/>
    </location>
</feature>
<dbReference type="GO" id="GO:0043531">
    <property type="term" value="F:ADP binding"/>
    <property type="evidence" value="ECO:0007669"/>
    <property type="project" value="InterPro"/>
</dbReference>
<dbReference type="EMBL" id="CP144753">
    <property type="protein sequence ID" value="WVZ91901.1"/>
    <property type="molecule type" value="Genomic_DNA"/>
</dbReference>
<feature type="compositionally biased region" description="Low complexity" evidence="1">
    <location>
        <begin position="212"/>
        <end position="227"/>
    </location>
</feature>
<evidence type="ECO:0000313" key="4">
    <source>
        <dbReference type="Proteomes" id="UP001341281"/>
    </source>
</evidence>